<sequence>VLYCAKIRLQRKWDENELAKMVLTVYDSLTHEVKIEDTNRAIAVIHKEMTRPLPGITVGLPVEIKVGPSLGKLKKLSTEEVNEIVKEYT</sequence>
<comment type="caution">
    <text evidence="1">The sequence shown here is derived from an EMBL/GenBank/DDBJ whole genome shotgun (WGS) entry which is preliminary data.</text>
</comment>
<dbReference type="Gene3D" id="3.30.70.370">
    <property type="match status" value="1"/>
</dbReference>
<dbReference type="SUPFAM" id="SSF56672">
    <property type="entry name" value="DNA/RNA polymerases"/>
    <property type="match status" value="1"/>
</dbReference>
<feature type="non-terminal residue" evidence="1">
    <location>
        <position position="1"/>
    </location>
</feature>
<gene>
    <name evidence="1" type="ORF">LCGC14_1915810</name>
</gene>
<dbReference type="InterPro" id="IPR043502">
    <property type="entry name" value="DNA/RNA_pol_sf"/>
</dbReference>
<accession>A0A0F9IQ97</accession>
<name>A0A0F9IQ97_9ZZZZ</name>
<protein>
    <submittedName>
        <fullName evidence="1">Uncharacterized protein</fullName>
    </submittedName>
</protein>
<proteinExistence type="predicted"/>
<organism evidence="1">
    <name type="scientific">marine sediment metagenome</name>
    <dbReference type="NCBI Taxonomy" id="412755"/>
    <lineage>
        <taxon>unclassified sequences</taxon>
        <taxon>metagenomes</taxon>
        <taxon>ecological metagenomes</taxon>
    </lineage>
</organism>
<evidence type="ECO:0000313" key="1">
    <source>
        <dbReference type="EMBL" id="KKL89332.1"/>
    </source>
</evidence>
<dbReference type="AlphaFoldDB" id="A0A0F9IQ97"/>
<reference evidence="1" key="1">
    <citation type="journal article" date="2015" name="Nature">
        <title>Complex archaea that bridge the gap between prokaryotes and eukaryotes.</title>
        <authorList>
            <person name="Spang A."/>
            <person name="Saw J.H."/>
            <person name="Jorgensen S.L."/>
            <person name="Zaremba-Niedzwiedzka K."/>
            <person name="Martijn J."/>
            <person name="Lind A.E."/>
            <person name="van Eijk R."/>
            <person name="Schleper C."/>
            <person name="Guy L."/>
            <person name="Ettema T.J."/>
        </authorList>
    </citation>
    <scope>NUCLEOTIDE SEQUENCE</scope>
</reference>
<dbReference type="EMBL" id="LAZR01020315">
    <property type="protein sequence ID" value="KKL89332.1"/>
    <property type="molecule type" value="Genomic_DNA"/>
</dbReference>